<dbReference type="Proteomes" id="UP001476950">
    <property type="component" value="Unassembled WGS sequence"/>
</dbReference>
<name>A0ABV0KE32_9CYAN</name>
<evidence type="ECO:0000313" key="3">
    <source>
        <dbReference type="Proteomes" id="UP001476950"/>
    </source>
</evidence>
<dbReference type="Gene3D" id="1.10.390.10">
    <property type="entry name" value="Neutral Protease Domain 2"/>
    <property type="match status" value="1"/>
</dbReference>
<dbReference type="Gene3D" id="2.60.40.3650">
    <property type="match status" value="1"/>
</dbReference>
<accession>A0ABV0KE32</accession>
<dbReference type="InterPro" id="IPR007963">
    <property type="entry name" value="Peptidase_M61_catalytic"/>
</dbReference>
<dbReference type="PIRSF" id="PIRSF016493">
    <property type="entry name" value="Glycyl_aminpptds"/>
    <property type="match status" value="1"/>
</dbReference>
<dbReference type="InterPro" id="IPR040756">
    <property type="entry name" value="Peptidase_M61_N"/>
</dbReference>
<dbReference type="InterPro" id="IPR036034">
    <property type="entry name" value="PDZ_sf"/>
</dbReference>
<dbReference type="RefSeq" id="WP_190450444.1">
    <property type="nucleotide sequence ID" value="NZ_JAMPLM010000002.1"/>
</dbReference>
<dbReference type="Gene3D" id="2.30.42.10">
    <property type="match status" value="1"/>
</dbReference>
<reference evidence="2 3" key="1">
    <citation type="submission" date="2022-04" db="EMBL/GenBank/DDBJ databases">
        <title>Positive selection, recombination, and allopatry shape intraspecific diversity of widespread and dominant cyanobacteria.</title>
        <authorList>
            <person name="Wei J."/>
            <person name="Shu W."/>
            <person name="Hu C."/>
        </authorList>
    </citation>
    <scope>NUCLEOTIDE SEQUENCE [LARGE SCALE GENOMIC DNA]</scope>
    <source>
        <strain evidence="2 3">AS-A4</strain>
    </source>
</reference>
<protein>
    <submittedName>
        <fullName evidence="2">M61 family metallopeptidase</fullName>
    </submittedName>
</protein>
<dbReference type="InterPro" id="IPR001478">
    <property type="entry name" value="PDZ"/>
</dbReference>
<dbReference type="InterPro" id="IPR024191">
    <property type="entry name" value="Peptidase_M61"/>
</dbReference>
<feature type="domain" description="PDZ" evidence="1">
    <location>
        <begin position="496"/>
        <end position="561"/>
    </location>
</feature>
<evidence type="ECO:0000313" key="2">
    <source>
        <dbReference type="EMBL" id="MEP1057491.1"/>
    </source>
</evidence>
<gene>
    <name evidence="2" type="ORF">NDI38_03515</name>
</gene>
<dbReference type="EMBL" id="JAMPLM010000002">
    <property type="protein sequence ID" value="MEP1057491.1"/>
    <property type="molecule type" value="Genomic_DNA"/>
</dbReference>
<dbReference type="InterPro" id="IPR027268">
    <property type="entry name" value="Peptidase_M4/M1_CTD_sf"/>
</dbReference>
<dbReference type="SUPFAM" id="SSF55486">
    <property type="entry name" value="Metalloproteases ('zincins'), catalytic domain"/>
    <property type="match status" value="1"/>
</dbReference>
<comment type="caution">
    <text evidence="2">The sequence shown here is derived from an EMBL/GenBank/DDBJ whole genome shotgun (WGS) entry which is preliminary data.</text>
</comment>
<dbReference type="Pfam" id="PF13180">
    <property type="entry name" value="PDZ_2"/>
    <property type="match status" value="1"/>
</dbReference>
<keyword evidence="3" id="KW-1185">Reference proteome</keyword>
<proteinExistence type="predicted"/>
<dbReference type="Pfam" id="PF17899">
    <property type="entry name" value="Peptidase_M61_N"/>
    <property type="match status" value="1"/>
</dbReference>
<dbReference type="SUPFAM" id="SSF50156">
    <property type="entry name" value="PDZ domain-like"/>
    <property type="match status" value="1"/>
</dbReference>
<sequence length="622" mass="71223">MNREDLELDSQVELFQPREAGLSQEPTHSPVSAPLTTLQLHYQVAMPEPETHLFEVSLQIKGLQPNAASLLDLKMPVWTPGSYLVREYARHLQNFVAVGGDRTTPLPWCKISKNHWQIDPQGQESLTVRYQMYADELSVRTNHLDGTHGYFNGAALFFYIPGHERQSLTITIVPPDGWQVATPLQPLEGQSHAFAAPNFDTLVDSPFEIGHHAVYAFEALGKPHQLAVWGDGNLEPERLIPDIQKIIQVEADLFGGLPYDRYLFLLHLSSQGFGGLEHQSSCSLIYQRFGFRQKDKYDRFIQLVAHEFFHLWNVKRIRPKALEVFDYEQENYTPSLWFSEGTTSFYDLVLPYRAKIYDVRAYFMALNREITRFLMTPGRKVQPLSESSFDAWIKLYRSDANSPNSQMSYYLKGEMVSLLLDLLIRERHRNRRSLDDVMRQMWEQFGKPDVGFTPEQLQQVIEAVAEIDLTDFFERYLHGLEELPFDDYLNPFGLRLVADAGADEGVPDLGLVVKTEHGRDVIKFVETASPAQKAGMAAGDELLAMNGLRVSADQLNDRLRDFQPGDRVQLSFFHQDELHSRTVTLAKPRLSRFQIVPVKQPTPRQEQNFLGWLGVPLAAMRD</sequence>
<organism evidence="2 3">
    <name type="scientific">Stenomitos frigidus AS-A4</name>
    <dbReference type="NCBI Taxonomy" id="2933935"/>
    <lineage>
        <taxon>Bacteria</taxon>
        <taxon>Bacillati</taxon>
        <taxon>Cyanobacteriota</taxon>
        <taxon>Cyanophyceae</taxon>
        <taxon>Leptolyngbyales</taxon>
        <taxon>Leptolyngbyaceae</taxon>
        <taxon>Stenomitos</taxon>
    </lineage>
</organism>
<dbReference type="PROSITE" id="PS50106">
    <property type="entry name" value="PDZ"/>
    <property type="match status" value="1"/>
</dbReference>
<dbReference type="SMART" id="SM00228">
    <property type="entry name" value="PDZ"/>
    <property type="match status" value="1"/>
</dbReference>
<evidence type="ECO:0000259" key="1">
    <source>
        <dbReference type="PROSITE" id="PS50106"/>
    </source>
</evidence>
<dbReference type="Pfam" id="PF05299">
    <property type="entry name" value="Peptidase_M61"/>
    <property type="match status" value="1"/>
</dbReference>